<gene>
    <name evidence="1" type="ORF">MANES_07G016200</name>
</gene>
<organism evidence="1">
    <name type="scientific">Manihot esculenta</name>
    <name type="common">Cassava</name>
    <name type="synonym">Jatropha manihot</name>
    <dbReference type="NCBI Taxonomy" id="3983"/>
    <lineage>
        <taxon>Eukaryota</taxon>
        <taxon>Viridiplantae</taxon>
        <taxon>Streptophyta</taxon>
        <taxon>Embryophyta</taxon>
        <taxon>Tracheophyta</taxon>
        <taxon>Spermatophyta</taxon>
        <taxon>Magnoliopsida</taxon>
        <taxon>eudicotyledons</taxon>
        <taxon>Gunneridae</taxon>
        <taxon>Pentapetalae</taxon>
        <taxon>rosids</taxon>
        <taxon>fabids</taxon>
        <taxon>Malpighiales</taxon>
        <taxon>Euphorbiaceae</taxon>
        <taxon>Crotonoideae</taxon>
        <taxon>Manihoteae</taxon>
        <taxon>Manihot</taxon>
    </lineage>
</organism>
<name>A0A2C9VK17_MANES</name>
<dbReference type="EMBL" id="CM004393">
    <property type="protein sequence ID" value="OAY44916.1"/>
    <property type="molecule type" value="Genomic_DNA"/>
</dbReference>
<sequence>MALSSVSLSLVSSTLSQKLNVPCSNELPRPFPLAGVDSVSYTTEATFNEESKIPIRDWEIMF</sequence>
<evidence type="ECO:0000313" key="1">
    <source>
        <dbReference type="EMBL" id="OAY44916.1"/>
    </source>
</evidence>
<accession>A0A2C9VK17</accession>
<protein>
    <submittedName>
        <fullName evidence="1">Uncharacterized protein</fullName>
    </submittedName>
</protein>
<dbReference type="AlphaFoldDB" id="A0A2C9VK17"/>
<proteinExistence type="predicted"/>
<reference evidence="1" key="1">
    <citation type="submission" date="2016-02" db="EMBL/GenBank/DDBJ databases">
        <title>WGS assembly of Manihot esculenta.</title>
        <authorList>
            <person name="Bredeson J.V."/>
            <person name="Prochnik S.E."/>
            <person name="Lyons J.B."/>
            <person name="Schmutz J."/>
            <person name="Grimwood J."/>
            <person name="Vrebalov J."/>
            <person name="Bart R.S."/>
            <person name="Amuge T."/>
            <person name="Ferguson M.E."/>
            <person name="Green R."/>
            <person name="Putnam N."/>
            <person name="Stites J."/>
            <person name="Rounsley S."/>
            <person name="Rokhsar D.S."/>
        </authorList>
    </citation>
    <scope>NUCLEOTIDE SEQUENCE [LARGE SCALE GENOMIC DNA]</scope>
    <source>
        <tissue evidence="1">Leaf</tissue>
    </source>
</reference>